<keyword evidence="5" id="KW-1133">Transmembrane helix</keyword>
<dbReference type="EMBL" id="CP053708">
    <property type="protein sequence ID" value="QKE91152.1"/>
    <property type="molecule type" value="Genomic_DNA"/>
</dbReference>
<dbReference type="Pfam" id="PF12860">
    <property type="entry name" value="PAS_7"/>
    <property type="match status" value="1"/>
</dbReference>
<dbReference type="InterPro" id="IPR036890">
    <property type="entry name" value="HATPase_C_sf"/>
</dbReference>
<sequence>MAAASLVAICALVVILAGYVSSTLSLVSRTSALESVIGSDVHFLAIASSGFALGLTLIGASLLLRAWTRLRVAEVQQRILAQQLTSGLASFAQGVAVFAADSTLRHWNPKFSDLLDLPPPLLRAGLGYAAIVGLLQDRRRPGQELVLEPCFPTTAEPGGSGVPVLRECIGPGDRNLEIRSAPIETGGLVLTIGDMTERVQNERALLQSQKMQAIGQLTGGIAHDFNNLLTVIVGNIEAVQLELGSMSPGATDAGLRQHLGQAAGAADRGAGLSRQLLAFARRQPLLPELVDLALLLPDLMPLLRRTLGERIEILLDLPEGEWLVTIDPIQLESAILNLALNARDAMPGGGVLAIRLAAGAADPVGTAARAPRGRPDVFELSLADTGQGMSEAVASRAFEAFFTTKADRGGTGLGLATLSAFASRSGGAARLVSQPGLGTTVTIQLPRTAGHAPDASARTLSPSGIPRGEGRILLVEDSADVRKIVADTLRTLGYRVCEAEDGCVALRMLSDRSDRIDLLLTDIGLPGPLDGFALAERSAQLRPGIRVLYMSGYGDETGTVSHRRRAPAGMLIGKPFRREQLARAVYETLRSSGKAAAA</sequence>
<evidence type="ECO:0000256" key="1">
    <source>
        <dbReference type="ARBA" id="ARBA00000085"/>
    </source>
</evidence>
<keyword evidence="3 4" id="KW-0597">Phosphoprotein</keyword>
<dbReference type="EC" id="2.7.13.3" evidence="2"/>
<evidence type="ECO:0000259" key="6">
    <source>
        <dbReference type="PROSITE" id="PS50109"/>
    </source>
</evidence>
<feature type="transmembrane region" description="Helical" evidence="5">
    <location>
        <begin position="41"/>
        <end position="67"/>
    </location>
</feature>
<keyword evidence="9" id="KW-1185">Reference proteome</keyword>
<name>A0A6M8HS46_9PROT</name>
<accession>A0A6M8HS46</accession>
<evidence type="ECO:0000256" key="4">
    <source>
        <dbReference type="PROSITE-ProRule" id="PRU00169"/>
    </source>
</evidence>
<dbReference type="GO" id="GO:0000155">
    <property type="term" value="F:phosphorelay sensor kinase activity"/>
    <property type="evidence" value="ECO:0007669"/>
    <property type="project" value="InterPro"/>
</dbReference>
<evidence type="ECO:0000256" key="2">
    <source>
        <dbReference type="ARBA" id="ARBA00012438"/>
    </source>
</evidence>
<dbReference type="Pfam" id="PF02518">
    <property type="entry name" value="HATPase_c"/>
    <property type="match status" value="1"/>
</dbReference>
<dbReference type="AlphaFoldDB" id="A0A6M8HS46"/>
<dbReference type="InterPro" id="IPR001789">
    <property type="entry name" value="Sig_transdc_resp-reg_receiver"/>
</dbReference>
<dbReference type="Gene3D" id="1.10.287.130">
    <property type="match status" value="1"/>
</dbReference>
<dbReference type="PANTHER" id="PTHR43065">
    <property type="entry name" value="SENSOR HISTIDINE KINASE"/>
    <property type="match status" value="1"/>
</dbReference>
<dbReference type="PRINTS" id="PR00344">
    <property type="entry name" value="BCTRLSENSOR"/>
</dbReference>
<dbReference type="SUPFAM" id="SSF52172">
    <property type="entry name" value="CheY-like"/>
    <property type="match status" value="1"/>
</dbReference>
<dbReference type="PROSITE" id="PS50110">
    <property type="entry name" value="RESPONSE_REGULATORY"/>
    <property type="match status" value="1"/>
</dbReference>
<dbReference type="InterPro" id="IPR004358">
    <property type="entry name" value="Sig_transdc_His_kin-like_C"/>
</dbReference>
<evidence type="ECO:0000313" key="9">
    <source>
        <dbReference type="Proteomes" id="UP000500767"/>
    </source>
</evidence>
<dbReference type="SMART" id="SM00388">
    <property type="entry name" value="HisKA"/>
    <property type="match status" value="1"/>
</dbReference>
<evidence type="ECO:0000313" key="8">
    <source>
        <dbReference type="EMBL" id="QKE91152.1"/>
    </source>
</evidence>
<dbReference type="InterPro" id="IPR036097">
    <property type="entry name" value="HisK_dim/P_sf"/>
</dbReference>
<organism evidence="8 9">
    <name type="scientific">Lichenicola cladoniae</name>
    <dbReference type="NCBI Taxonomy" id="1484109"/>
    <lineage>
        <taxon>Bacteria</taxon>
        <taxon>Pseudomonadati</taxon>
        <taxon>Pseudomonadota</taxon>
        <taxon>Alphaproteobacteria</taxon>
        <taxon>Acetobacterales</taxon>
        <taxon>Acetobacteraceae</taxon>
        <taxon>Lichenicola</taxon>
    </lineage>
</organism>
<reference evidence="8 9" key="1">
    <citation type="journal article" date="2014" name="World J. Microbiol. Biotechnol.">
        <title>Biodiversity and physiological characteristics of Antarctic and Arctic lichens-associated bacteria.</title>
        <authorList>
            <person name="Lee Y.M."/>
            <person name="Kim E.H."/>
            <person name="Lee H.K."/>
            <person name="Hong S.G."/>
        </authorList>
    </citation>
    <scope>NUCLEOTIDE SEQUENCE [LARGE SCALE GENOMIC DNA]</scope>
    <source>
        <strain evidence="8 9">PAMC 26569</strain>
    </source>
</reference>
<dbReference type="InterPro" id="IPR005467">
    <property type="entry name" value="His_kinase_dom"/>
</dbReference>
<evidence type="ECO:0000256" key="3">
    <source>
        <dbReference type="ARBA" id="ARBA00022553"/>
    </source>
</evidence>
<feature type="modified residue" description="4-aspartylphosphate" evidence="4">
    <location>
        <position position="522"/>
    </location>
</feature>
<feature type="transmembrane region" description="Helical" evidence="5">
    <location>
        <begin position="79"/>
        <end position="100"/>
    </location>
</feature>
<evidence type="ECO:0000259" key="7">
    <source>
        <dbReference type="PROSITE" id="PS50110"/>
    </source>
</evidence>
<proteinExistence type="predicted"/>
<protein>
    <recommendedName>
        <fullName evidence="2">histidine kinase</fullName>
        <ecNumber evidence="2">2.7.13.3</ecNumber>
    </recommendedName>
</protein>
<dbReference type="PANTHER" id="PTHR43065:SF49">
    <property type="entry name" value="HISTIDINE KINASE"/>
    <property type="match status" value="1"/>
</dbReference>
<dbReference type="InterPro" id="IPR003661">
    <property type="entry name" value="HisK_dim/P_dom"/>
</dbReference>
<dbReference type="Gene3D" id="3.40.50.2300">
    <property type="match status" value="1"/>
</dbReference>
<dbReference type="Pfam" id="PF00072">
    <property type="entry name" value="Response_reg"/>
    <property type="match status" value="1"/>
</dbReference>
<dbReference type="RefSeq" id="WP_171833326.1">
    <property type="nucleotide sequence ID" value="NZ_CP053708.1"/>
</dbReference>
<gene>
    <name evidence="8" type="ORF">HN018_14850</name>
</gene>
<dbReference type="InterPro" id="IPR011006">
    <property type="entry name" value="CheY-like_superfamily"/>
</dbReference>
<dbReference type="CDD" id="cd00082">
    <property type="entry name" value="HisKA"/>
    <property type="match status" value="1"/>
</dbReference>
<keyword evidence="5" id="KW-0472">Membrane</keyword>
<keyword evidence="5" id="KW-0812">Transmembrane</keyword>
<dbReference type="Proteomes" id="UP000500767">
    <property type="component" value="Chromosome"/>
</dbReference>
<comment type="catalytic activity">
    <reaction evidence="1">
        <text>ATP + protein L-histidine = ADP + protein N-phospho-L-histidine.</text>
        <dbReference type="EC" id="2.7.13.3"/>
    </reaction>
</comment>
<dbReference type="PROSITE" id="PS50109">
    <property type="entry name" value="HIS_KIN"/>
    <property type="match status" value="1"/>
</dbReference>
<dbReference type="SMART" id="SM00387">
    <property type="entry name" value="HATPase_c"/>
    <property type="match status" value="1"/>
</dbReference>
<dbReference type="Gene3D" id="3.30.565.10">
    <property type="entry name" value="Histidine kinase-like ATPase, C-terminal domain"/>
    <property type="match status" value="1"/>
</dbReference>
<feature type="domain" description="Histidine kinase" evidence="6">
    <location>
        <begin position="220"/>
        <end position="449"/>
    </location>
</feature>
<dbReference type="InterPro" id="IPR003594">
    <property type="entry name" value="HATPase_dom"/>
</dbReference>
<dbReference type="KEGG" id="lck:HN018_14850"/>
<feature type="domain" description="Response regulatory" evidence="7">
    <location>
        <begin position="471"/>
        <end position="589"/>
    </location>
</feature>
<dbReference type="SUPFAM" id="SSF47384">
    <property type="entry name" value="Homodimeric domain of signal transducing histidine kinase"/>
    <property type="match status" value="1"/>
</dbReference>
<dbReference type="SMART" id="SM00448">
    <property type="entry name" value="REC"/>
    <property type="match status" value="1"/>
</dbReference>
<evidence type="ECO:0000256" key="5">
    <source>
        <dbReference type="SAM" id="Phobius"/>
    </source>
</evidence>
<dbReference type="SUPFAM" id="SSF55874">
    <property type="entry name" value="ATPase domain of HSP90 chaperone/DNA topoisomerase II/histidine kinase"/>
    <property type="match status" value="1"/>
</dbReference>